<dbReference type="PANTHER" id="PTHR35176:SF11">
    <property type="entry name" value="PYRIDOXAMINE 5'-PHOSPHATE OXIDASE FAMILY PROTEIN"/>
    <property type="match status" value="1"/>
</dbReference>
<dbReference type="Gene3D" id="2.30.110.10">
    <property type="entry name" value="Electron Transport, Fmn-binding Protein, Chain A"/>
    <property type="match status" value="1"/>
</dbReference>
<dbReference type="KEGG" id="goq:ACH46_18080"/>
<dbReference type="GO" id="GO:0070967">
    <property type="term" value="F:coenzyme F420 binding"/>
    <property type="evidence" value="ECO:0007669"/>
    <property type="project" value="TreeGrafter"/>
</dbReference>
<feature type="domain" description="Pyridoxamine 5'-phosphate oxidase N-terminal" evidence="2">
    <location>
        <begin position="6"/>
        <end position="97"/>
    </location>
</feature>
<dbReference type="EMBL" id="CP011853">
    <property type="protein sequence ID" value="ALG86058.1"/>
    <property type="molecule type" value="Genomic_DNA"/>
</dbReference>
<reference evidence="4" key="1">
    <citation type="submission" date="2015-06" db="EMBL/GenBank/DDBJ databases">
        <title>Complete genome sequence and metabolic analysis of phthalate degradation pathway in Gordonia sp. QH-11.</title>
        <authorList>
            <person name="Jin D."/>
            <person name="Kong X."/>
            <person name="Bai Z."/>
        </authorList>
    </citation>
    <scope>NUCLEOTIDE SEQUENCE [LARGE SCALE GENOMIC DNA]</scope>
    <source>
        <strain evidence="4">QH-11</strain>
    </source>
</reference>
<evidence type="ECO:0000256" key="1">
    <source>
        <dbReference type="ARBA" id="ARBA00023002"/>
    </source>
</evidence>
<dbReference type="AlphaFoldDB" id="A0A0N9N5C9"/>
<dbReference type="PATRIC" id="fig|1136941.3.peg.3696"/>
<dbReference type="InterPro" id="IPR011576">
    <property type="entry name" value="Pyridox_Oxase_N"/>
</dbReference>
<evidence type="ECO:0000259" key="2">
    <source>
        <dbReference type="Pfam" id="PF01243"/>
    </source>
</evidence>
<dbReference type="InterPro" id="IPR052019">
    <property type="entry name" value="F420H2_bilvrd_red/Heme_oxyg"/>
</dbReference>
<keyword evidence="4" id="KW-1185">Reference proteome</keyword>
<sequence length="127" mass="13779">MTSTVAQIADAQYVMLTTYKKDGTPVASPLWAAPDGDAMLLWTVADSWKVKRLRRNNNVLVQACNVNGKKTTGPQVAGIAEIVDRNYAVDAINRKYGIMGRLTTFGSRLRRGADATIGVRVRDVPAG</sequence>
<dbReference type="GO" id="GO:0005829">
    <property type="term" value="C:cytosol"/>
    <property type="evidence" value="ECO:0007669"/>
    <property type="project" value="TreeGrafter"/>
</dbReference>
<evidence type="ECO:0000313" key="4">
    <source>
        <dbReference type="Proteomes" id="UP000063789"/>
    </source>
</evidence>
<accession>A0A0N9N5C9</accession>
<organism evidence="3 4">
    <name type="scientific">Gordonia phthalatica</name>
    <dbReference type="NCBI Taxonomy" id="1136941"/>
    <lineage>
        <taxon>Bacteria</taxon>
        <taxon>Bacillati</taxon>
        <taxon>Actinomycetota</taxon>
        <taxon>Actinomycetes</taxon>
        <taxon>Mycobacteriales</taxon>
        <taxon>Gordoniaceae</taxon>
        <taxon>Gordonia</taxon>
    </lineage>
</organism>
<evidence type="ECO:0000313" key="3">
    <source>
        <dbReference type="EMBL" id="ALG86058.1"/>
    </source>
</evidence>
<dbReference type="GO" id="GO:0016627">
    <property type="term" value="F:oxidoreductase activity, acting on the CH-CH group of donors"/>
    <property type="evidence" value="ECO:0007669"/>
    <property type="project" value="TreeGrafter"/>
</dbReference>
<dbReference type="NCBIfam" id="TIGR03666">
    <property type="entry name" value="Rv2061_F420"/>
    <property type="match status" value="1"/>
</dbReference>
<dbReference type="PANTHER" id="PTHR35176">
    <property type="entry name" value="HEME OXYGENASE HI_0854-RELATED"/>
    <property type="match status" value="1"/>
</dbReference>
<name>A0A0N9N5C9_9ACTN</name>
<dbReference type="RefSeq" id="WP_062394159.1">
    <property type="nucleotide sequence ID" value="NZ_CP011853.1"/>
</dbReference>
<proteinExistence type="predicted"/>
<protein>
    <submittedName>
        <fullName evidence="3">F420-dependent protein</fullName>
    </submittedName>
</protein>
<dbReference type="InterPro" id="IPR012349">
    <property type="entry name" value="Split_barrel_FMN-bd"/>
</dbReference>
<dbReference type="Proteomes" id="UP000063789">
    <property type="component" value="Chromosome"/>
</dbReference>
<reference evidence="3 4" key="2">
    <citation type="journal article" date="2017" name="Int. J. Syst. Evol. Microbiol.">
        <title>Gordonia phthalatica sp. nov., a di-n-butyl phthalate-degrading bacterium isolated from activated sludge.</title>
        <authorList>
            <person name="Jin D."/>
            <person name="Kong X."/>
            <person name="Jia M."/>
            <person name="Yu X."/>
            <person name="Wang X."/>
            <person name="Zhuang X."/>
            <person name="Deng Y."/>
            <person name="Bai Z."/>
        </authorList>
    </citation>
    <scope>NUCLEOTIDE SEQUENCE [LARGE SCALE GENOMIC DNA]</scope>
    <source>
        <strain evidence="3 4">QH-11</strain>
    </source>
</reference>
<dbReference type="SUPFAM" id="SSF50475">
    <property type="entry name" value="FMN-binding split barrel"/>
    <property type="match status" value="1"/>
</dbReference>
<dbReference type="Pfam" id="PF01243">
    <property type="entry name" value="PNPOx_N"/>
    <property type="match status" value="1"/>
</dbReference>
<dbReference type="InterPro" id="IPR019965">
    <property type="entry name" value="PPOX_F420-dep_Rv2061_put"/>
</dbReference>
<dbReference type="OrthoDB" id="5738083at2"/>
<dbReference type="STRING" id="1136941.ACH46_18080"/>
<gene>
    <name evidence="3" type="ORF">ACH46_18080</name>
</gene>
<keyword evidence="1" id="KW-0560">Oxidoreductase</keyword>